<dbReference type="InterPro" id="IPR036390">
    <property type="entry name" value="WH_DNA-bd_sf"/>
</dbReference>
<dbReference type="Gene3D" id="2.60.120.10">
    <property type="entry name" value="Jelly Rolls"/>
    <property type="match status" value="1"/>
</dbReference>
<dbReference type="EMBL" id="JAJTWT010000005">
    <property type="protein sequence ID" value="MCE4538495.1"/>
    <property type="molecule type" value="Genomic_DNA"/>
</dbReference>
<dbReference type="InterPro" id="IPR014710">
    <property type="entry name" value="RmlC-like_jellyroll"/>
</dbReference>
<dbReference type="PANTHER" id="PTHR24567">
    <property type="entry name" value="CRP FAMILY TRANSCRIPTIONAL REGULATORY PROTEIN"/>
    <property type="match status" value="1"/>
</dbReference>
<reference evidence="6 7" key="1">
    <citation type="submission" date="2021-12" db="EMBL/GenBank/DDBJ databases">
        <title>Genome seq of p7.</title>
        <authorList>
            <person name="Seo T."/>
        </authorList>
    </citation>
    <scope>NUCLEOTIDE SEQUENCE [LARGE SCALE GENOMIC DNA]</scope>
    <source>
        <strain evidence="6 7">P7</strain>
    </source>
</reference>
<feature type="domain" description="Cyclic nucleotide-binding" evidence="4">
    <location>
        <begin position="13"/>
        <end position="115"/>
    </location>
</feature>
<sequence length="226" mass="24028">MLDARAHLETTPLAKLLAPEDLRDLQASAVERSFARGAHLAAVGSPLTSWFGVIDGLVSLSVTHADGDQTMLDVVGDGGWFGEGTLMKAQPCLFDAVALRNTRAVLIPAAQFRRLRAASLGFNHFLQDLLNARLGTMISAALSTRLDSLESRVARAVAELAQRSSTRDAVLRISQAEVAMLAGTSRQRANIALKRLGELGLVDVVRGGLRVHDLGRLVAASCAPAQ</sequence>
<keyword evidence="1" id="KW-0805">Transcription regulation</keyword>
<proteinExistence type="predicted"/>
<dbReference type="Pfam" id="PF00027">
    <property type="entry name" value="cNMP_binding"/>
    <property type="match status" value="1"/>
</dbReference>
<dbReference type="PANTHER" id="PTHR24567:SF68">
    <property type="entry name" value="DNA-BINDING TRANSCRIPTIONAL DUAL REGULATOR CRP"/>
    <property type="match status" value="1"/>
</dbReference>
<gene>
    <name evidence="6" type="ORF">LXT12_14660</name>
</gene>
<evidence type="ECO:0000259" key="5">
    <source>
        <dbReference type="PROSITE" id="PS51063"/>
    </source>
</evidence>
<dbReference type="InterPro" id="IPR050397">
    <property type="entry name" value="Env_Response_Regulators"/>
</dbReference>
<dbReference type="InterPro" id="IPR018490">
    <property type="entry name" value="cNMP-bd_dom_sf"/>
</dbReference>
<keyword evidence="2" id="KW-0238">DNA-binding</keyword>
<evidence type="ECO:0000256" key="3">
    <source>
        <dbReference type="ARBA" id="ARBA00023163"/>
    </source>
</evidence>
<organism evidence="6 7">
    <name type="scientific">Pelomonas caseinilytica</name>
    <dbReference type="NCBI Taxonomy" id="2906763"/>
    <lineage>
        <taxon>Bacteria</taxon>
        <taxon>Pseudomonadati</taxon>
        <taxon>Pseudomonadota</taxon>
        <taxon>Betaproteobacteria</taxon>
        <taxon>Burkholderiales</taxon>
        <taxon>Sphaerotilaceae</taxon>
        <taxon>Roseateles</taxon>
    </lineage>
</organism>
<dbReference type="InterPro" id="IPR012318">
    <property type="entry name" value="HTH_CRP"/>
</dbReference>
<name>A0ABS8XGY1_9BURK</name>
<accession>A0ABS8XGY1</accession>
<dbReference type="RefSeq" id="WP_233392925.1">
    <property type="nucleotide sequence ID" value="NZ_JAJTWT010000005.1"/>
</dbReference>
<dbReference type="Gene3D" id="1.10.10.10">
    <property type="entry name" value="Winged helix-like DNA-binding domain superfamily/Winged helix DNA-binding domain"/>
    <property type="match status" value="1"/>
</dbReference>
<dbReference type="SUPFAM" id="SSF46785">
    <property type="entry name" value="Winged helix' DNA-binding domain"/>
    <property type="match status" value="1"/>
</dbReference>
<dbReference type="Pfam" id="PF13545">
    <property type="entry name" value="HTH_Crp_2"/>
    <property type="match status" value="1"/>
</dbReference>
<evidence type="ECO:0000256" key="1">
    <source>
        <dbReference type="ARBA" id="ARBA00023015"/>
    </source>
</evidence>
<dbReference type="CDD" id="cd00038">
    <property type="entry name" value="CAP_ED"/>
    <property type="match status" value="1"/>
</dbReference>
<dbReference type="InterPro" id="IPR000595">
    <property type="entry name" value="cNMP-bd_dom"/>
</dbReference>
<evidence type="ECO:0000313" key="7">
    <source>
        <dbReference type="Proteomes" id="UP001201463"/>
    </source>
</evidence>
<evidence type="ECO:0000256" key="2">
    <source>
        <dbReference type="ARBA" id="ARBA00023125"/>
    </source>
</evidence>
<dbReference type="InterPro" id="IPR036388">
    <property type="entry name" value="WH-like_DNA-bd_sf"/>
</dbReference>
<comment type="caution">
    <text evidence="6">The sequence shown here is derived from an EMBL/GenBank/DDBJ whole genome shotgun (WGS) entry which is preliminary data.</text>
</comment>
<dbReference type="PROSITE" id="PS51063">
    <property type="entry name" value="HTH_CRP_2"/>
    <property type="match status" value="1"/>
</dbReference>
<dbReference type="SMART" id="SM00100">
    <property type="entry name" value="cNMP"/>
    <property type="match status" value="1"/>
</dbReference>
<dbReference type="PROSITE" id="PS50042">
    <property type="entry name" value="CNMP_BINDING_3"/>
    <property type="match status" value="1"/>
</dbReference>
<dbReference type="Proteomes" id="UP001201463">
    <property type="component" value="Unassembled WGS sequence"/>
</dbReference>
<feature type="domain" description="HTH crp-type" evidence="5">
    <location>
        <begin position="147"/>
        <end position="215"/>
    </location>
</feature>
<keyword evidence="7" id="KW-1185">Reference proteome</keyword>
<dbReference type="SUPFAM" id="SSF51206">
    <property type="entry name" value="cAMP-binding domain-like"/>
    <property type="match status" value="1"/>
</dbReference>
<keyword evidence="3" id="KW-0804">Transcription</keyword>
<evidence type="ECO:0000259" key="4">
    <source>
        <dbReference type="PROSITE" id="PS50042"/>
    </source>
</evidence>
<protein>
    <submittedName>
        <fullName evidence="6">Crp/Fnr family transcriptional regulator</fullName>
    </submittedName>
</protein>
<evidence type="ECO:0000313" key="6">
    <source>
        <dbReference type="EMBL" id="MCE4538495.1"/>
    </source>
</evidence>